<feature type="compositionally biased region" description="Low complexity" evidence="1">
    <location>
        <begin position="372"/>
        <end position="384"/>
    </location>
</feature>
<feature type="region of interest" description="Disordered" evidence="1">
    <location>
        <begin position="254"/>
        <end position="455"/>
    </location>
</feature>
<feature type="chain" id="PRO_5022780360" evidence="2">
    <location>
        <begin position="18"/>
        <end position="632"/>
    </location>
</feature>
<feature type="compositionally biased region" description="Low complexity" evidence="1">
    <location>
        <begin position="40"/>
        <end position="51"/>
    </location>
</feature>
<dbReference type="Proteomes" id="UP000324222">
    <property type="component" value="Unassembled WGS sequence"/>
</dbReference>
<name>A0A5B7FZ56_PORTR</name>
<feature type="region of interest" description="Disordered" evidence="1">
    <location>
        <begin position="126"/>
        <end position="156"/>
    </location>
</feature>
<gene>
    <name evidence="3" type="ORF">E2C01_046658</name>
</gene>
<proteinExistence type="predicted"/>
<feature type="compositionally biased region" description="Basic and acidic residues" evidence="1">
    <location>
        <begin position="420"/>
        <end position="431"/>
    </location>
</feature>
<feature type="compositionally biased region" description="Acidic residues" evidence="1">
    <location>
        <begin position="433"/>
        <end position="444"/>
    </location>
</feature>
<feature type="compositionally biased region" description="Low complexity" evidence="1">
    <location>
        <begin position="406"/>
        <end position="418"/>
    </location>
</feature>
<dbReference type="AlphaFoldDB" id="A0A5B7FZ56"/>
<reference evidence="3 4" key="1">
    <citation type="submission" date="2019-05" db="EMBL/GenBank/DDBJ databases">
        <title>Another draft genome of Portunus trituberculatus and its Hox gene families provides insights of decapod evolution.</title>
        <authorList>
            <person name="Jeong J.-H."/>
            <person name="Song I."/>
            <person name="Kim S."/>
            <person name="Choi T."/>
            <person name="Kim D."/>
            <person name="Ryu S."/>
            <person name="Kim W."/>
        </authorList>
    </citation>
    <scope>NUCLEOTIDE SEQUENCE [LARGE SCALE GENOMIC DNA]</scope>
    <source>
        <tissue evidence="3">Muscle</tissue>
    </source>
</reference>
<dbReference type="OrthoDB" id="10067219at2759"/>
<feature type="region of interest" description="Disordered" evidence="1">
    <location>
        <begin position="30"/>
        <end position="51"/>
    </location>
</feature>
<feature type="signal peptide" evidence="2">
    <location>
        <begin position="1"/>
        <end position="17"/>
    </location>
</feature>
<evidence type="ECO:0000313" key="4">
    <source>
        <dbReference type="Proteomes" id="UP000324222"/>
    </source>
</evidence>
<protein>
    <submittedName>
        <fullName evidence="3">Uncharacterized protein</fullName>
    </submittedName>
</protein>
<accession>A0A5B7FZ56</accession>
<evidence type="ECO:0000256" key="1">
    <source>
        <dbReference type="SAM" id="MobiDB-lite"/>
    </source>
</evidence>
<evidence type="ECO:0000313" key="3">
    <source>
        <dbReference type="EMBL" id="MPC52781.1"/>
    </source>
</evidence>
<evidence type="ECO:0000256" key="2">
    <source>
        <dbReference type="SAM" id="SignalP"/>
    </source>
</evidence>
<sequence>MTVAVAASFHDLPLSLALLLGMDDVPDAPMRHPPPPPYTPRTTTPTTTHGPQILHTLTTPTHSPRTTGDPLTQQTLPKTTFDTFMPHHQASTSFESYTAVSGPAGSSWGGVSPESAITPSLSFYGSPALSSPSPRPTPTPEGTTYSHHTERTSHRVSVTVTDLTSVTPQNIQAQSDYTGTFTESGYTAAPSPGPSYTSLAQLVSEDLPGSSDWSSISGATVGLEGWGVDPLPPAWPSPVTTVTAPSDPAPTWVWPTQPTGSENPWHLQPPPVCSPTREYAALSPASREVSQGFFRGNGAPHGRRSASRSPLSPTGAASTPSPRGDLPPRSPLALPGSPHDTRSADRRRWRRRQQQQQHQKSQQKGEGKEGVWWGCGSGWRRWSGQPRRSHSLVPMESAGGARPVESGGPSPLRGSSPGDHTPHAPEQHTSLDEGQDDDEDDDTEESRVCVPPGESPRFKQFELRAQQSLCRRAAALCWPWRSSGIRGTVPGRGPQGGQGRLSLRWIATCSVRRTTARVGGKSLASPAHTPSRHALQLRHLIRLLAYSCVPSSVAAASASRGACGSVHGGAHFLHALADAVCPETVGYLPGIAGGMCGGGSRGYGEGRTGKGREGRGKDRVVAEDHGSYYNKC</sequence>
<dbReference type="EMBL" id="VSRR010011145">
    <property type="protein sequence ID" value="MPC52781.1"/>
    <property type="molecule type" value="Genomic_DNA"/>
</dbReference>
<feature type="compositionally biased region" description="Polar residues" evidence="1">
    <location>
        <begin position="307"/>
        <end position="321"/>
    </location>
</feature>
<comment type="caution">
    <text evidence="3">The sequence shown here is derived from an EMBL/GenBank/DDBJ whole genome shotgun (WGS) entry which is preliminary data.</text>
</comment>
<keyword evidence="4" id="KW-1185">Reference proteome</keyword>
<organism evidence="3 4">
    <name type="scientific">Portunus trituberculatus</name>
    <name type="common">Swimming crab</name>
    <name type="synonym">Neptunus trituberculatus</name>
    <dbReference type="NCBI Taxonomy" id="210409"/>
    <lineage>
        <taxon>Eukaryota</taxon>
        <taxon>Metazoa</taxon>
        <taxon>Ecdysozoa</taxon>
        <taxon>Arthropoda</taxon>
        <taxon>Crustacea</taxon>
        <taxon>Multicrustacea</taxon>
        <taxon>Malacostraca</taxon>
        <taxon>Eumalacostraca</taxon>
        <taxon>Eucarida</taxon>
        <taxon>Decapoda</taxon>
        <taxon>Pleocyemata</taxon>
        <taxon>Brachyura</taxon>
        <taxon>Eubrachyura</taxon>
        <taxon>Portunoidea</taxon>
        <taxon>Portunidae</taxon>
        <taxon>Portuninae</taxon>
        <taxon>Portunus</taxon>
    </lineage>
</organism>
<keyword evidence="2" id="KW-0732">Signal</keyword>